<reference evidence="2 3" key="1">
    <citation type="submission" date="2016-11" db="EMBL/GenBank/DDBJ databases">
        <authorList>
            <person name="Jaros S."/>
            <person name="Januszkiewicz K."/>
            <person name="Wedrychowicz H."/>
        </authorList>
    </citation>
    <scope>NUCLEOTIDE SEQUENCE [LARGE SCALE GENOMIC DNA]</scope>
    <source>
        <strain evidence="2 3">DSM 29589</strain>
    </source>
</reference>
<keyword evidence="1" id="KW-0812">Transmembrane</keyword>
<organism evidence="2 3">
    <name type="scientific">Roseovarius pacificus</name>
    <dbReference type="NCBI Taxonomy" id="337701"/>
    <lineage>
        <taxon>Bacteria</taxon>
        <taxon>Pseudomonadati</taxon>
        <taxon>Pseudomonadota</taxon>
        <taxon>Alphaproteobacteria</taxon>
        <taxon>Rhodobacterales</taxon>
        <taxon>Roseobacteraceae</taxon>
        <taxon>Roseovarius</taxon>
    </lineage>
</organism>
<keyword evidence="1" id="KW-0472">Membrane</keyword>
<evidence type="ECO:0000313" key="2">
    <source>
        <dbReference type="EMBL" id="SHL81642.1"/>
    </source>
</evidence>
<protein>
    <submittedName>
        <fullName evidence="2">Uncharacterized protein</fullName>
    </submittedName>
</protein>
<keyword evidence="1" id="KW-1133">Transmembrane helix</keyword>
<sequence>SGQTGGTPMTWPSILLAIRKAIPAIVFGTCYVSLFAIILLS</sequence>
<dbReference type="AlphaFoldDB" id="A0A1M7DQ86"/>
<feature type="transmembrane region" description="Helical" evidence="1">
    <location>
        <begin position="21"/>
        <end position="40"/>
    </location>
</feature>
<feature type="non-terminal residue" evidence="2">
    <location>
        <position position="1"/>
    </location>
</feature>
<name>A0A1M7DQ86_9RHOB</name>
<evidence type="ECO:0000256" key="1">
    <source>
        <dbReference type="SAM" id="Phobius"/>
    </source>
</evidence>
<dbReference type="Proteomes" id="UP000183974">
    <property type="component" value="Unassembled WGS sequence"/>
</dbReference>
<evidence type="ECO:0000313" key="3">
    <source>
        <dbReference type="Proteomes" id="UP000183974"/>
    </source>
</evidence>
<dbReference type="EMBL" id="FRBR01000006">
    <property type="protein sequence ID" value="SHL81642.1"/>
    <property type="molecule type" value="Genomic_DNA"/>
</dbReference>
<keyword evidence="3" id="KW-1185">Reference proteome</keyword>
<accession>A0A1M7DQ86</accession>
<proteinExistence type="predicted"/>
<gene>
    <name evidence="2" type="ORF">SAMN05444398_1061</name>
</gene>